<dbReference type="OrthoDB" id="8904808at2"/>
<dbReference type="InterPro" id="IPR019277">
    <property type="entry name" value="DUF2304"/>
</dbReference>
<dbReference type="STRING" id="36805.BOH66_12890"/>
<dbReference type="RefSeq" id="WP_076691419.1">
    <property type="nucleotide sequence ID" value="NZ_CP018762.1"/>
</dbReference>
<evidence type="ECO:0000313" key="3">
    <source>
        <dbReference type="Proteomes" id="UP000187185"/>
    </source>
</evidence>
<feature type="transmembrane region" description="Helical" evidence="1">
    <location>
        <begin position="6"/>
        <end position="24"/>
    </location>
</feature>
<name>A0A1P8UA96_9MICO</name>
<accession>A0A1P8UA96</accession>
<dbReference type="Proteomes" id="UP000187185">
    <property type="component" value="Chromosome"/>
</dbReference>
<keyword evidence="1" id="KW-1133">Transmembrane helix</keyword>
<keyword evidence="1" id="KW-0812">Transmembrane</keyword>
<evidence type="ECO:0000313" key="2">
    <source>
        <dbReference type="EMBL" id="APZ35039.1"/>
    </source>
</evidence>
<dbReference type="EMBL" id="CP018762">
    <property type="protein sequence ID" value="APZ35039.1"/>
    <property type="molecule type" value="Genomic_DNA"/>
</dbReference>
<dbReference type="KEGG" id="maur:BOH66_12890"/>
<feature type="transmembrane region" description="Helical" evidence="1">
    <location>
        <begin position="70"/>
        <end position="87"/>
    </location>
</feature>
<feature type="transmembrane region" description="Helical" evidence="1">
    <location>
        <begin position="36"/>
        <end position="55"/>
    </location>
</feature>
<reference evidence="2 3" key="1">
    <citation type="submission" date="2016-12" db="EMBL/GenBank/DDBJ databases">
        <title>Complete genome sequence of Microbacterium aurum KACC 15219.</title>
        <authorList>
            <person name="Jung Y."/>
            <person name="Shin J.-H."/>
            <person name="Lee Y.-J."/>
            <person name="Yi H."/>
            <person name="Bahn Y.-S."/>
            <person name="Kim J.F."/>
            <person name="Lee D.-W."/>
        </authorList>
    </citation>
    <scope>NUCLEOTIDE SEQUENCE [LARGE SCALE GENOMIC DNA]</scope>
    <source>
        <strain evidence="2 3">KACC 15219</strain>
    </source>
</reference>
<evidence type="ECO:0008006" key="4">
    <source>
        <dbReference type="Google" id="ProtNLM"/>
    </source>
</evidence>
<protein>
    <recommendedName>
        <fullName evidence="4">DUF2304 domain-containing protein</fullName>
    </recommendedName>
</protein>
<keyword evidence="3" id="KW-1185">Reference proteome</keyword>
<dbReference type="AlphaFoldDB" id="A0A1P8UA96"/>
<proteinExistence type="predicted"/>
<gene>
    <name evidence="2" type="ORF">BOH66_12890</name>
</gene>
<keyword evidence="1" id="KW-0472">Membrane</keyword>
<dbReference type="Pfam" id="PF10066">
    <property type="entry name" value="DUF2304"/>
    <property type="match status" value="1"/>
</dbReference>
<sequence>MDQLIIKVLLIAAFVVFAVVLLRPTGSARGQALRTIALLLLFVAAVLAVIFPTIINDVAVAVGVGRGTDLLLYGLIVVFVANALTAARRRREQDIQITRLARRVALDTVHYPDRGDERTLPDV</sequence>
<organism evidence="2 3">
    <name type="scientific">Microbacterium aurum</name>
    <dbReference type="NCBI Taxonomy" id="36805"/>
    <lineage>
        <taxon>Bacteria</taxon>
        <taxon>Bacillati</taxon>
        <taxon>Actinomycetota</taxon>
        <taxon>Actinomycetes</taxon>
        <taxon>Micrococcales</taxon>
        <taxon>Microbacteriaceae</taxon>
        <taxon>Microbacterium</taxon>
    </lineage>
</organism>
<evidence type="ECO:0000256" key="1">
    <source>
        <dbReference type="SAM" id="Phobius"/>
    </source>
</evidence>